<dbReference type="Gene3D" id="3.30.750.24">
    <property type="entry name" value="STAS domain"/>
    <property type="match status" value="1"/>
</dbReference>
<dbReference type="GO" id="GO:0016020">
    <property type="term" value="C:membrane"/>
    <property type="evidence" value="ECO:0007669"/>
    <property type="project" value="UniProtKB-SubCell"/>
</dbReference>
<dbReference type="EMBL" id="LN890655">
    <property type="protein sequence ID" value="CUS04806.2"/>
    <property type="molecule type" value="Genomic_DNA"/>
</dbReference>
<dbReference type="InterPro" id="IPR011547">
    <property type="entry name" value="SLC26A/SulP_dom"/>
</dbReference>
<dbReference type="Pfam" id="PF01740">
    <property type="entry name" value="STAS"/>
    <property type="match status" value="1"/>
</dbReference>
<name>A0A160T418_9CHLR</name>
<dbReference type="Pfam" id="PF00916">
    <property type="entry name" value="Sulfate_transp"/>
    <property type="match status" value="1"/>
</dbReference>
<sequence length="581" mass="61058">MDLKTLPVPRQLRVKRQTLRNDVVAALIMAIVAIPNGLGGSVLAGVNPVHGLYSLVIGTPVAAVFTGSVIMAVDATSATALMTREALAGIPSGQQVAALVMLVILVGLFQIAFGLLRLGSLTRFISNAVMTGFLTGIATLTILGQVDDLTGYASPYSNRVIRLFDTLAHPGQIDLPTLLIGLTTIAAILLLNRGRLGRYAFPVALLLAAVAVPLLGLESVHLVGQEAAIPRSLPTWHLPDPGLIPEMLFPALAIAITAVVQASGVSQIYPNPDGRYPDVSRDFIGQGIGNFATGLFAGLPVGGSLSGTAMITSVGGQSRWANIFTGLFVAVALLFLAPLIGRLPNTALAGMLIVVGFSMYNPRRIQFAWKTGPTSLAVMLITFAGTLLMPIQYAVFLGVALHVLINLYQSSERVRLMRLVPQDDGGLAEAAPPATLSDGEIVVLQPVGSLFFAGASELEKLLPEVGKARGAVVILRLRPYDEVGSTFLGVVDRYLARLQANDGCLMLAGVSPRVMAQLQKTGIGDHIGQHNIYLAGPRFGDALLVAIQDGRAWAEEHRAGGNITPGRDAHQLAGDGEEAKG</sequence>
<evidence type="ECO:0000313" key="8">
    <source>
        <dbReference type="EMBL" id="CUS04806.2"/>
    </source>
</evidence>
<dbReference type="InterPro" id="IPR036513">
    <property type="entry name" value="STAS_dom_sf"/>
</dbReference>
<feature type="transmembrane region" description="Helical" evidence="6">
    <location>
        <begin position="52"/>
        <end position="73"/>
    </location>
</feature>
<feature type="transmembrane region" description="Helical" evidence="6">
    <location>
        <begin position="173"/>
        <end position="191"/>
    </location>
</feature>
<feature type="transmembrane region" description="Helical" evidence="6">
    <location>
        <begin position="203"/>
        <end position="223"/>
    </location>
</feature>
<organism evidence="8 9">
    <name type="scientific">Candidatus Promineifilum breve</name>
    <dbReference type="NCBI Taxonomy" id="1806508"/>
    <lineage>
        <taxon>Bacteria</taxon>
        <taxon>Bacillati</taxon>
        <taxon>Chloroflexota</taxon>
        <taxon>Ardenticatenia</taxon>
        <taxon>Candidatus Promineifilales</taxon>
        <taxon>Candidatus Promineifilaceae</taxon>
        <taxon>Candidatus Promineifilum</taxon>
    </lineage>
</organism>
<evidence type="ECO:0000256" key="6">
    <source>
        <dbReference type="SAM" id="Phobius"/>
    </source>
</evidence>
<evidence type="ECO:0000259" key="7">
    <source>
        <dbReference type="PROSITE" id="PS50801"/>
    </source>
</evidence>
<feature type="domain" description="STAS" evidence="7">
    <location>
        <begin position="431"/>
        <end position="546"/>
    </location>
</feature>
<dbReference type="AlphaFoldDB" id="A0A160T418"/>
<reference evidence="8" key="1">
    <citation type="submission" date="2016-01" db="EMBL/GenBank/DDBJ databases">
        <authorList>
            <person name="Mcilroy J.S."/>
            <person name="Karst M S."/>
            <person name="Albertsen M."/>
        </authorList>
    </citation>
    <scope>NUCLEOTIDE SEQUENCE</scope>
    <source>
        <strain evidence="8">Cfx-K</strain>
    </source>
</reference>
<dbReference type="GO" id="GO:0055085">
    <property type="term" value="P:transmembrane transport"/>
    <property type="evidence" value="ECO:0007669"/>
    <property type="project" value="InterPro"/>
</dbReference>
<feature type="region of interest" description="Disordered" evidence="5">
    <location>
        <begin position="559"/>
        <end position="581"/>
    </location>
</feature>
<gene>
    <name evidence="8" type="ORF">CFX0092_A2928</name>
</gene>
<dbReference type="KEGG" id="pbf:CFX0092_A2928"/>
<feature type="transmembrane region" description="Helical" evidence="6">
    <location>
        <begin position="93"/>
        <end position="116"/>
    </location>
</feature>
<evidence type="ECO:0000256" key="3">
    <source>
        <dbReference type="ARBA" id="ARBA00022989"/>
    </source>
</evidence>
<dbReference type="SUPFAM" id="SSF52091">
    <property type="entry name" value="SpoIIaa-like"/>
    <property type="match status" value="1"/>
</dbReference>
<dbReference type="CDD" id="cd07042">
    <property type="entry name" value="STAS_SulP_like_sulfate_transporter"/>
    <property type="match status" value="1"/>
</dbReference>
<dbReference type="PANTHER" id="PTHR11814">
    <property type="entry name" value="SULFATE TRANSPORTER"/>
    <property type="match status" value="1"/>
</dbReference>
<comment type="subcellular location">
    <subcellularLocation>
        <location evidence="1">Membrane</location>
        <topology evidence="1">Multi-pass membrane protein</topology>
    </subcellularLocation>
</comment>
<feature type="transmembrane region" description="Helical" evidence="6">
    <location>
        <begin position="320"/>
        <end position="337"/>
    </location>
</feature>
<keyword evidence="2 6" id="KW-0812">Transmembrane</keyword>
<feature type="transmembrane region" description="Helical" evidence="6">
    <location>
        <begin position="23"/>
        <end position="45"/>
    </location>
</feature>
<dbReference type="PROSITE" id="PS50801">
    <property type="entry name" value="STAS"/>
    <property type="match status" value="1"/>
</dbReference>
<keyword evidence="9" id="KW-1185">Reference proteome</keyword>
<evidence type="ECO:0000256" key="1">
    <source>
        <dbReference type="ARBA" id="ARBA00004141"/>
    </source>
</evidence>
<dbReference type="InterPro" id="IPR001902">
    <property type="entry name" value="SLC26A/SulP_fam"/>
</dbReference>
<dbReference type="OrthoDB" id="9771198at2"/>
<evidence type="ECO:0000256" key="2">
    <source>
        <dbReference type="ARBA" id="ARBA00022692"/>
    </source>
</evidence>
<accession>A0A160T418</accession>
<protein>
    <submittedName>
        <fullName evidence="8">Sulfate transporter</fullName>
    </submittedName>
</protein>
<proteinExistence type="predicted"/>
<keyword evidence="3 6" id="KW-1133">Transmembrane helix</keyword>
<feature type="transmembrane region" description="Helical" evidence="6">
    <location>
        <begin position="128"/>
        <end position="146"/>
    </location>
</feature>
<evidence type="ECO:0000256" key="5">
    <source>
        <dbReference type="SAM" id="MobiDB-lite"/>
    </source>
</evidence>
<evidence type="ECO:0000256" key="4">
    <source>
        <dbReference type="ARBA" id="ARBA00023136"/>
    </source>
</evidence>
<evidence type="ECO:0000313" key="9">
    <source>
        <dbReference type="Proteomes" id="UP000215027"/>
    </source>
</evidence>
<dbReference type="Proteomes" id="UP000215027">
    <property type="component" value="Chromosome I"/>
</dbReference>
<dbReference type="RefSeq" id="WP_095044090.1">
    <property type="nucleotide sequence ID" value="NZ_LN890655.1"/>
</dbReference>
<feature type="transmembrane region" description="Helical" evidence="6">
    <location>
        <begin position="343"/>
        <end position="360"/>
    </location>
</feature>
<dbReference type="InterPro" id="IPR002645">
    <property type="entry name" value="STAS_dom"/>
</dbReference>
<keyword evidence="4 6" id="KW-0472">Membrane</keyword>